<reference evidence="1 2" key="1">
    <citation type="submission" date="2013-09" db="EMBL/GenBank/DDBJ databases">
        <title>Corchorus capsularis genome sequencing.</title>
        <authorList>
            <person name="Alam M."/>
            <person name="Haque M.S."/>
            <person name="Islam M.S."/>
            <person name="Emdad E.M."/>
            <person name="Islam M.M."/>
            <person name="Ahmed B."/>
            <person name="Halim A."/>
            <person name="Hossen Q.M.M."/>
            <person name="Hossain M.Z."/>
            <person name="Ahmed R."/>
            <person name="Khan M.M."/>
            <person name="Islam R."/>
            <person name="Rashid M.M."/>
            <person name="Khan S.A."/>
            <person name="Rahman M.S."/>
            <person name="Alam M."/>
        </authorList>
    </citation>
    <scope>NUCLEOTIDE SEQUENCE [LARGE SCALE GENOMIC DNA]</scope>
    <source>
        <strain evidence="2">cv. CVL-1</strain>
        <tissue evidence="1">Whole seedling</tissue>
    </source>
</reference>
<accession>A0A1R3H2P5</accession>
<gene>
    <name evidence="1" type="ORF">CCACVL1_21647</name>
</gene>
<evidence type="ECO:0000313" key="1">
    <source>
        <dbReference type="EMBL" id="OMO64597.1"/>
    </source>
</evidence>
<dbReference type="AlphaFoldDB" id="A0A1R3H2P5"/>
<organism evidence="1 2">
    <name type="scientific">Corchorus capsularis</name>
    <name type="common">Jute</name>
    <dbReference type="NCBI Taxonomy" id="210143"/>
    <lineage>
        <taxon>Eukaryota</taxon>
        <taxon>Viridiplantae</taxon>
        <taxon>Streptophyta</taxon>
        <taxon>Embryophyta</taxon>
        <taxon>Tracheophyta</taxon>
        <taxon>Spermatophyta</taxon>
        <taxon>Magnoliopsida</taxon>
        <taxon>eudicotyledons</taxon>
        <taxon>Gunneridae</taxon>
        <taxon>Pentapetalae</taxon>
        <taxon>rosids</taxon>
        <taxon>malvids</taxon>
        <taxon>Malvales</taxon>
        <taxon>Malvaceae</taxon>
        <taxon>Grewioideae</taxon>
        <taxon>Apeibeae</taxon>
        <taxon>Corchorus</taxon>
    </lineage>
</organism>
<proteinExistence type="predicted"/>
<name>A0A1R3H2P5_COCAP</name>
<comment type="caution">
    <text evidence="1">The sequence shown here is derived from an EMBL/GenBank/DDBJ whole genome shotgun (WGS) entry which is preliminary data.</text>
</comment>
<sequence>LNKSRAEGVGGELWAISTFAAAVTV</sequence>
<evidence type="ECO:0000313" key="2">
    <source>
        <dbReference type="Proteomes" id="UP000188268"/>
    </source>
</evidence>
<dbReference type="Proteomes" id="UP000188268">
    <property type="component" value="Unassembled WGS sequence"/>
</dbReference>
<feature type="non-terminal residue" evidence="1">
    <location>
        <position position="1"/>
    </location>
</feature>
<keyword evidence="2" id="KW-1185">Reference proteome</keyword>
<dbReference type="EMBL" id="AWWV01012766">
    <property type="protein sequence ID" value="OMO64597.1"/>
    <property type="molecule type" value="Genomic_DNA"/>
</dbReference>
<protein>
    <submittedName>
        <fullName evidence="1">Uncharacterized protein</fullName>
    </submittedName>
</protein>